<feature type="compositionally biased region" description="Basic and acidic residues" evidence="1">
    <location>
        <begin position="2746"/>
        <end position="2764"/>
    </location>
</feature>
<feature type="compositionally biased region" description="Polar residues" evidence="1">
    <location>
        <begin position="2640"/>
        <end position="2652"/>
    </location>
</feature>
<feature type="compositionally biased region" description="Basic residues" evidence="1">
    <location>
        <begin position="2843"/>
        <end position="2859"/>
    </location>
</feature>
<accession>E2B6Z2</accession>
<feature type="compositionally biased region" description="Basic and acidic residues" evidence="1">
    <location>
        <begin position="2800"/>
        <end position="2811"/>
    </location>
</feature>
<feature type="compositionally biased region" description="Low complexity" evidence="1">
    <location>
        <begin position="2787"/>
        <end position="2796"/>
    </location>
</feature>
<name>E2B6Z2_HARSA</name>
<feature type="compositionally biased region" description="Acidic residues" evidence="1">
    <location>
        <begin position="2678"/>
        <end position="2689"/>
    </location>
</feature>
<feature type="region of interest" description="Disordered" evidence="1">
    <location>
        <begin position="2589"/>
        <end position="2866"/>
    </location>
</feature>
<dbReference type="EMBL" id="GL446071">
    <property type="protein sequence ID" value="EFN88534.1"/>
    <property type="molecule type" value="Genomic_DNA"/>
</dbReference>
<gene>
    <name evidence="2" type="ORF">EAI_03190</name>
</gene>
<keyword evidence="3" id="KW-1185">Reference proteome</keyword>
<dbReference type="OrthoDB" id="7550500at2759"/>
<dbReference type="InParanoid" id="E2B6Z2"/>
<evidence type="ECO:0000313" key="2">
    <source>
        <dbReference type="EMBL" id="EFN88534.1"/>
    </source>
</evidence>
<evidence type="ECO:0000256" key="1">
    <source>
        <dbReference type="SAM" id="MobiDB-lite"/>
    </source>
</evidence>
<dbReference type="OMA" id="IFLNHDN"/>
<evidence type="ECO:0000313" key="3">
    <source>
        <dbReference type="Proteomes" id="UP000008237"/>
    </source>
</evidence>
<protein>
    <submittedName>
        <fullName evidence="2">Uncharacterized protein</fullName>
    </submittedName>
</protein>
<sequence>MGGAVPVDEDPSAAPITAQDVVSRLETAAVLRGRLVTALGRVLLLCLEDDARVPLELIHDVVRTRHVAVYELLHVLPALRDRTPLQQLYKLLQMLERVGSRFVSEYASLCISAFPAAGIERAPLDDMLTELDRAMLRAISLDKRRPGGVPLTLAAATDLLLRTARNDSELLNLRTASAILLNQPSFDTTDPEVPGAIEFVALRMKERSRPADPLLEYMEPNLDSADDFLRAVLERLEVDERSSDVTREAVSVLLQNFGVGSYPKAPAWKDEPRRIFEMISGERYPLDVVFVARSLADLLDDSFLRDLDVGFYESGEHALLQVLLRLRKKPALRHMKKPLSLLCAFVSQRLMNEDSDDYVTPVSVHELNDYLDTFDTPCLQREVVDAMRTLRPLLTEELPWTYALGDRRASEDPRELLLNSLIRLKNLPMSKPRATALDDVIYKSRVHAVAGRREQIYDYGVVFQRDDSTNVEVDLFSLLMRIPNAFRSENFAPMLNFLSKPNVLELLGREFNKFEYESPRSLLSAMLKRALALPLVKSNEALFRVLNNARNYLEEPLLVNLYGTEELQQLLKNLAGIDNDPRYLPLKVLFKKQKLLAYLSPTFSLAGVNTSADVLSLILRTVSLKAMQPKLAGALSFALDSFDGPPLPPRPFDRGDFVYLSRQLLSHSKALRNEILNSPVYADVSHWNVSISGTPEAVLARLLSYPVNEIANNSHLAYVVKRAESVMSDKAVVDIDMLKERTLNAMLEYLPGTTYAKPVILLLRKANLMTLVPRVDLAALEAADACDALITLLKSLAESPMVRAEKLLLRRVRAVLSSLDGGVAGRSTERHTPISAYLIQTLQDPSDAAYEPLLSNLKLQNVTVAPEERQAWSETYLRRIIHDENTSDELKKAATMALAELVCDEDSDEETGKRRIAKAVSFLPVETFAAPLRKLLTPDWVYSILPVDMRKSDFSANEELLLAILHHVKQRAEVADNSALLRAIFKVEMKLDGWRANVQSLRRTVAVVKDALYDPVKDLLTVAGLSKIKIKVVRAGKSAKATLLGLLRTLLSHKAIQRNSKVSRLLNTVRQDVITFGVDVDLLTVLDEVGIGYTSELAPIRLFLHRNNVNDKVGRAILAIADPKKRYRALLEILQRQRDGTNNDTRFLDALSALKNTPARAPADILLSDLVDIVNTIPSHVMRRYRLIEHLFNDDTLSRLTYDNEIAESDNPLSAMLFNMAGLPEIRDNYTVASELKAMLSEIERLNIRPTVTVAQLKPLLLELQHVRQVNVDFLNHVLEPEVLGYLSLDDQSAIPDEDNELLRIIVDSLLDHGAAEVDDDMQRHLLSFKRALMLTMGVDTTSKRSLTDEDWKVTLSLIPRGKDFTSVKNFLRSDEVLEHIPENMNWKPYYTPAKKLLHLLSLIEDDRLENKNIQRSVKKLRENLEERFNFVTEEDVKSMHRTLASLELKYDLVPLKIFLNHDNMIKYLPPDFKYGRYSTSTHALVAVLENLLRVSSLKRRAILYQTITFTRQSLLEQSQSRRLLGSDKTVDRLSTDDLSFVSLFNMSSPKLREFLNPQTLLGLLPESFNFRGRPTFKTKASYLLRQLLRSNTDTQVELEALLREVEDHPDVPIISKEDLAPILKIIPSQGIPHVELVKVYLKPSVLVKLLPGTFDLKRVSNVRTALHDILVMLDVTLGSKKTDKTKVAIDALVSELAKVIPTVILEEAVVDTKDVRSIILEIPFERYKQIEQLEAQMTTEKVIAALPADFQLTKYKTKKLRLLAILDELSKSEIFRSSADSVSFVRRIVSKMPDMPRLNDSDIEKLLLQLPLRSFYVRHLVTNCRLKTLVGYLPIGFDLSALQTRKTKIAKILHYCKLANPTDVSTKQALTNAEALLGKMPDLDVTREHVQALIKEIPCTHFTSIKSLLRYLSQLDVSSLLSWDLDVYKATTFKQRIFDLLTALRNTHELQNDRMFSALDALETNVRSLPDKVNVSTEVMDKLNQADGLAADEYKAYRELVVSPQYLEKILPPNYKFLPEHTVQHQWSLIVHFSKLFIREVRLNDTVKSAFEATVNLLRNQGETYLVNALKEGLQQEPFKQELVPMRLYTLGHAGNLTRPIEDVYRGYFHGSLPMVLRAALKELIRRPDVIKSKSLLNDLEVFLHDYVILRMRDYPSAYEVRRAIDEIPHEDKYDDLRLLMQCRDIEQLVTRQFVPEDGTSKQLLFSMLELTENAPVDLAIKETIESLKPVVWHSIREEEAELLLKQMRDYRYHVSKVNPIRLYIVSESLQVILADYRTKYPTFGERLVALSDILRATPPMNGTHGLREASDYLKKVLNNEVKIEHVIPRTMDDINVQTLFFALPKTRDERIIRGIIRFFSIPNLLRELKLPKDPFDYVTKGQLLQAVVDLGQGLRTVQEDPLQQEALEYFSDKILRTGPGAQPIELRKYAANSNVNVDLYGVMKAVDYSKADEAGAVKVAMFFENEYDNLVHAVGFDHLAYATRGTYLTALFEHLVEHVSQVPDDVKQQISALLPLVKLDGPGAEAVDLNDDVVAPAMRMLEDSPQSSELRSFGLSENTPKLSASILKNKESLETAVHHMLETIASSEEVDKGVGSGKSYHEDTPDAVSERTEDIAHEVTLQESSSTSKRSSKHRTQEWVTWSNTERNTNSSPAKAKKSKGSVMVYSSTSVSAESSAEEEEADEEDRPSDHAGFSSSGKGGAKGDSSSRQASSNALGYVDVEVDNSNMSDKRIVKPLPVASRELPSEELPRKRYAAHRESRKSSNRRLLIRPDSSTDVEFEDNSDNGSAAGSAAPDLRMFRDTLQKNEDSLSLTKELLAEKPTEKARTREASTAKKDSSGKRRRDKAKKKRERRRREQRASTRT</sequence>
<feature type="compositionally biased region" description="Basic and acidic residues" evidence="1">
    <location>
        <begin position="2819"/>
        <end position="2842"/>
    </location>
</feature>
<organism evidence="3">
    <name type="scientific">Harpegnathos saltator</name>
    <name type="common">Jerdon's jumping ant</name>
    <dbReference type="NCBI Taxonomy" id="610380"/>
    <lineage>
        <taxon>Eukaryota</taxon>
        <taxon>Metazoa</taxon>
        <taxon>Ecdysozoa</taxon>
        <taxon>Arthropoda</taxon>
        <taxon>Hexapoda</taxon>
        <taxon>Insecta</taxon>
        <taxon>Pterygota</taxon>
        <taxon>Neoptera</taxon>
        <taxon>Endopterygota</taxon>
        <taxon>Hymenoptera</taxon>
        <taxon>Apocrita</taxon>
        <taxon>Aculeata</taxon>
        <taxon>Formicoidea</taxon>
        <taxon>Formicidae</taxon>
        <taxon>Ponerinae</taxon>
        <taxon>Ponerini</taxon>
        <taxon>Harpegnathos</taxon>
    </lineage>
</organism>
<feature type="compositionally biased region" description="Basic and acidic residues" evidence="1">
    <location>
        <begin position="2601"/>
        <end position="2619"/>
    </location>
</feature>
<dbReference type="Proteomes" id="UP000008237">
    <property type="component" value="Unassembled WGS sequence"/>
</dbReference>
<proteinExistence type="predicted"/>
<reference evidence="2 3" key="1">
    <citation type="journal article" date="2010" name="Science">
        <title>Genomic comparison of the ants Camponotus floridanus and Harpegnathos saltator.</title>
        <authorList>
            <person name="Bonasio R."/>
            <person name="Zhang G."/>
            <person name="Ye C."/>
            <person name="Mutti N.S."/>
            <person name="Fang X."/>
            <person name="Qin N."/>
            <person name="Donahue G."/>
            <person name="Yang P."/>
            <person name="Li Q."/>
            <person name="Li C."/>
            <person name="Zhang P."/>
            <person name="Huang Z."/>
            <person name="Berger S.L."/>
            <person name="Reinberg D."/>
            <person name="Wang J."/>
            <person name="Liebig J."/>
        </authorList>
    </citation>
    <scope>NUCLEOTIDE SEQUENCE [LARGE SCALE GENOMIC DNA]</scope>
    <source>
        <strain evidence="2 3">R22 G/1</strain>
    </source>
</reference>